<dbReference type="PROSITE" id="PS50943">
    <property type="entry name" value="HTH_CROC1"/>
    <property type="match status" value="1"/>
</dbReference>
<dbReference type="GO" id="GO:0003677">
    <property type="term" value="F:DNA binding"/>
    <property type="evidence" value="ECO:0007669"/>
    <property type="project" value="InterPro"/>
</dbReference>
<dbReference type="Pfam" id="PF13744">
    <property type="entry name" value="HTH_37"/>
    <property type="match status" value="1"/>
</dbReference>
<keyword evidence="3" id="KW-1185">Reference proteome</keyword>
<dbReference type="AlphaFoldDB" id="A0A4Y8RQU2"/>
<dbReference type="SMART" id="SM00530">
    <property type="entry name" value="HTH_XRE"/>
    <property type="match status" value="1"/>
</dbReference>
<protein>
    <submittedName>
        <fullName evidence="2">Helix-turn-helix domain-containing protein</fullName>
    </submittedName>
</protein>
<dbReference type="RefSeq" id="WP_134761619.1">
    <property type="nucleotide sequence ID" value="NZ_SOZD01000002.1"/>
</dbReference>
<dbReference type="EMBL" id="SOZD01000002">
    <property type="protein sequence ID" value="TFF25450.1"/>
    <property type="molecule type" value="Genomic_DNA"/>
</dbReference>
<dbReference type="OrthoDB" id="9809434at2"/>
<evidence type="ECO:0000313" key="3">
    <source>
        <dbReference type="Proteomes" id="UP000298179"/>
    </source>
</evidence>
<evidence type="ECO:0000313" key="2">
    <source>
        <dbReference type="EMBL" id="TFF25450.1"/>
    </source>
</evidence>
<reference evidence="2 3" key="1">
    <citation type="submission" date="2019-03" db="EMBL/GenBank/DDBJ databases">
        <title>Jiella endophytica sp. nov., a novel endophytic bacterium isolated from root of Ficus microcarpa Linn. f.</title>
        <authorList>
            <person name="Tuo L."/>
        </authorList>
    </citation>
    <scope>NUCLEOTIDE SEQUENCE [LARGE SCALE GENOMIC DNA]</scope>
    <source>
        <strain evidence="2 3">CBS5Q-3</strain>
    </source>
</reference>
<dbReference type="InterPro" id="IPR010982">
    <property type="entry name" value="Lambda_DNA-bd_dom_sf"/>
</dbReference>
<dbReference type="Gene3D" id="1.10.260.40">
    <property type="entry name" value="lambda repressor-like DNA-binding domains"/>
    <property type="match status" value="1"/>
</dbReference>
<dbReference type="Proteomes" id="UP000298179">
    <property type="component" value="Unassembled WGS sequence"/>
</dbReference>
<feature type="domain" description="HTH cro/C1-type" evidence="1">
    <location>
        <begin position="41"/>
        <end position="98"/>
    </location>
</feature>
<dbReference type="InterPro" id="IPR039554">
    <property type="entry name" value="HigA2-like_HTH"/>
</dbReference>
<dbReference type="CDD" id="cd00093">
    <property type="entry name" value="HTH_XRE"/>
    <property type="match status" value="1"/>
</dbReference>
<dbReference type="SUPFAM" id="SSF47413">
    <property type="entry name" value="lambda repressor-like DNA-binding domains"/>
    <property type="match status" value="1"/>
</dbReference>
<comment type="caution">
    <text evidence="2">The sequence shown here is derived from an EMBL/GenBank/DDBJ whole genome shotgun (WGS) entry which is preliminary data.</text>
</comment>
<accession>A0A4Y8RQU2</accession>
<proteinExistence type="predicted"/>
<name>A0A4Y8RQU2_9HYPH</name>
<evidence type="ECO:0000259" key="1">
    <source>
        <dbReference type="PROSITE" id="PS50943"/>
    </source>
</evidence>
<gene>
    <name evidence="2" type="ORF">E3C22_08850</name>
</gene>
<sequence>MTDKVTRTLDGLTSLDGFLDAEGTRDEFEAIAIKEVLAWQIEQAMKEQKLSRKRLAEQMGTSRSQISRLLDPKDGNVTIATLQRAAEIVGRKVRISLV</sequence>
<organism evidence="2 3">
    <name type="scientific">Jiella endophytica</name>
    <dbReference type="NCBI Taxonomy" id="2558362"/>
    <lineage>
        <taxon>Bacteria</taxon>
        <taxon>Pseudomonadati</taxon>
        <taxon>Pseudomonadota</taxon>
        <taxon>Alphaproteobacteria</taxon>
        <taxon>Hyphomicrobiales</taxon>
        <taxon>Aurantimonadaceae</taxon>
        <taxon>Jiella</taxon>
    </lineage>
</organism>
<dbReference type="InterPro" id="IPR001387">
    <property type="entry name" value="Cro/C1-type_HTH"/>
</dbReference>